<proteinExistence type="predicted"/>
<evidence type="ECO:0000313" key="2">
    <source>
        <dbReference type="Proteomes" id="UP001642484"/>
    </source>
</evidence>
<organism evidence="1 2">
    <name type="scientific">Durusdinium trenchii</name>
    <dbReference type="NCBI Taxonomy" id="1381693"/>
    <lineage>
        <taxon>Eukaryota</taxon>
        <taxon>Sar</taxon>
        <taxon>Alveolata</taxon>
        <taxon>Dinophyceae</taxon>
        <taxon>Suessiales</taxon>
        <taxon>Symbiodiniaceae</taxon>
        <taxon>Durusdinium</taxon>
    </lineage>
</organism>
<sequence length="175" mass="19524">MSRSCPLQKSHREQADAWDNSCRFDKTSGTAGKKEGVRIVKGGQGIQRLGTDLDTGEALSPMVLAKQAEVRLSAPGDRAPKAFWSPDQLSSFYTCLVEAAGPPRRCDWHPVFEQYFGLSFWPVARTPEDCAEACCRSGDACSLFQFHEEEGCWLGRREESQAIESEKRWYGGVKI</sequence>
<keyword evidence="2" id="KW-1185">Reference proteome</keyword>
<accession>A0ABP0MHY9</accession>
<protein>
    <recommendedName>
        <fullName evidence="3">Apple domain-containing protein</fullName>
    </recommendedName>
</protein>
<name>A0ABP0MHY9_9DINO</name>
<reference evidence="1 2" key="1">
    <citation type="submission" date="2024-02" db="EMBL/GenBank/DDBJ databases">
        <authorList>
            <person name="Chen Y."/>
            <person name="Shah S."/>
            <person name="Dougan E. K."/>
            <person name="Thang M."/>
            <person name="Chan C."/>
        </authorList>
    </citation>
    <scope>NUCLEOTIDE SEQUENCE [LARGE SCALE GENOMIC DNA]</scope>
</reference>
<dbReference type="Proteomes" id="UP001642484">
    <property type="component" value="Unassembled WGS sequence"/>
</dbReference>
<comment type="caution">
    <text evidence="1">The sequence shown here is derived from an EMBL/GenBank/DDBJ whole genome shotgun (WGS) entry which is preliminary data.</text>
</comment>
<gene>
    <name evidence="1" type="ORF">CCMP2556_LOCUS25973</name>
</gene>
<evidence type="ECO:0008006" key="3">
    <source>
        <dbReference type="Google" id="ProtNLM"/>
    </source>
</evidence>
<evidence type="ECO:0000313" key="1">
    <source>
        <dbReference type="EMBL" id="CAK9051087.1"/>
    </source>
</evidence>
<dbReference type="EMBL" id="CAXAMN010017779">
    <property type="protein sequence ID" value="CAK9051087.1"/>
    <property type="molecule type" value="Genomic_DNA"/>
</dbReference>